<keyword evidence="6" id="KW-0418">Kinase</keyword>
<evidence type="ECO:0000256" key="9">
    <source>
        <dbReference type="ARBA" id="ARBA00042526"/>
    </source>
</evidence>
<feature type="domain" description="PTS EIIA type-1" evidence="11">
    <location>
        <begin position="21"/>
        <end position="127"/>
    </location>
</feature>
<evidence type="ECO:0000256" key="3">
    <source>
        <dbReference type="ARBA" id="ARBA00022597"/>
    </source>
</evidence>
<evidence type="ECO:0000256" key="5">
    <source>
        <dbReference type="ARBA" id="ARBA00022683"/>
    </source>
</evidence>
<evidence type="ECO:0000313" key="12">
    <source>
        <dbReference type="EMBL" id="NIZ68777.1"/>
    </source>
</evidence>
<dbReference type="InterPro" id="IPR011055">
    <property type="entry name" value="Dup_hybrid_motif"/>
</dbReference>
<keyword evidence="4" id="KW-0808">Transferase</keyword>
<dbReference type="NCBIfam" id="TIGR00830">
    <property type="entry name" value="PTBA"/>
    <property type="match status" value="1"/>
</dbReference>
<accession>A0A968GGT3</accession>
<reference evidence="12" key="1">
    <citation type="submission" date="2020-03" db="EMBL/GenBank/DDBJ databases">
        <title>Spirochaetal bacteria isolated from arthropods constitute a novel genus Entomospira genus novum within the order Spirochaetales.</title>
        <authorList>
            <person name="Grana-Miraglia L."/>
            <person name="Sikutova S."/>
            <person name="Fingerle V."/>
            <person name="Sing A."/>
            <person name="Castillo-Ramirez S."/>
            <person name="Margos G."/>
            <person name="Rudolf I."/>
        </authorList>
    </citation>
    <scope>NUCLEOTIDE SEQUENCE</scope>
    <source>
        <strain evidence="12">BR149</strain>
    </source>
</reference>
<evidence type="ECO:0000256" key="2">
    <source>
        <dbReference type="ARBA" id="ARBA00022448"/>
    </source>
</evidence>
<keyword evidence="2" id="KW-0813">Transport</keyword>
<dbReference type="InterPro" id="IPR001127">
    <property type="entry name" value="PTS_EIIA_1_perm"/>
</dbReference>
<dbReference type="GO" id="GO:0005737">
    <property type="term" value="C:cytoplasm"/>
    <property type="evidence" value="ECO:0007669"/>
    <property type="project" value="UniProtKB-SubCell"/>
</dbReference>
<evidence type="ECO:0000256" key="1">
    <source>
        <dbReference type="ARBA" id="ARBA00004496"/>
    </source>
</evidence>
<dbReference type="Proteomes" id="UP000778951">
    <property type="component" value="Unassembled WGS sequence"/>
</dbReference>
<dbReference type="PANTHER" id="PTHR45008">
    <property type="entry name" value="PTS SYSTEM GLUCOSE-SPECIFIC EIIA COMPONENT"/>
    <property type="match status" value="1"/>
</dbReference>
<dbReference type="RefSeq" id="WP_167694895.1">
    <property type="nucleotide sequence ID" value="NZ_CP118181.1"/>
</dbReference>
<comment type="subcellular location">
    <subcellularLocation>
        <location evidence="1">Cytoplasm</location>
    </subcellularLocation>
</comment>
<evidence type="ECO:0000256" key="6">
    <source>
        <dbReference type="ARBA" id="ARBA00022777"/>
    </source>
</evidence>
<dbReference type="Pfam" id="PF00358">
    <property type="entry name" value="PTS_EIIA_1"/>
    <property type="match status" value="1"/>
</dbReference>
<keyword evidence="3 12" id="KW-0762">Sugar transport</keyword>
<dbReference type="AlphaFoldDB" id="A0A968GGT3"/>
<evidence type="ECO:0000313" key="13">
    <source>
        <dbReference type="Proteomes" id="UP000778951"/>
    </source>
</evidence>
<proteinExistence type="predicted"/>
<keyword evidence="13" id="KW-1185">Reference proteome</keyword>
<dbReference type="PROSITE" id="PS51093">
    <property type="entry name" value="PTS_EIIA_TYPE_1"/>
    <property type="match status" value="1"/>
</dbReference>
<dbReference type="PROSITE" id="PS00371">
    <property type="entry name" value="PTS_EIIA_TYPE_1_HIS"/>
    <property type="match status" value="1"/>
</dbReference>
<name>A0A968GGT3_9SPIO</name>
<organism evidence="12 13">
    <name type="scientific">Entomospira culicis</name>
    <dbReference type="NCBI Taxonomy" id="2719989"/>
    <lineage>
        <taxon>Bacteria</taxon>
        <taxon>Pseudomonadati</taxon>
        <taxon>Spirochaetota</taxon>
        <taxon>Spirochaetia</taxon>
        <taxon>Spirochaetales</taxon>
        <taxon>Spirochaetaceae</taxon>
        <taxon>Entomospira</taxon>
    </lineage>
</organism>
<keyword evidence="5" id="KW-0598">Phosphotransferase system</keyword>
<evidence type="ECO:0000256" key="10">
    <source>
        <dbReference type="ARBA" id="ARBA00042873"/>
    </source>
</evidence>
<protein>
    <recommendedName>
        <fullName evidence="7">PTS system glucose-specific EIIA component</fullName>
    </recommendedName>
    <alternativeName>
        <fullName evidence="10">EIIA-Glc</fullName>
    </alternativeName>
    <alternativeName>
        <fullName evidence="9">EIII-Glc</fullName>
    </alternativeName>
    <alternativeName>
        <fullName evidence="8">Glucose-specific phosphotransferase enzyme IIA component</fullName>
    </alternativeName>
</protein>
<evidence type="ECO:0000256" key="8">
    <source>
        <dbReference type="ARBA" id="ARBA00042296"/>
    </source>
</evidence>
<dbReference type="SUPFAM" id="SSF51261">
    <property type="entry name" value="Duplicated hybrid motif"/>
    <property type="match status" value="1"/>
</dbReference>
<sequence length="153" mass="16207">MKRAVYAPVSGRPVALEDGTDVAFAEKLLGDGYAIKPGSLAKIIHSPVEGKIAVINSHLHAVAITSNDGLDILVHVGVDTVELNGEGFRILCKVGQKVSVGDPLIKADFAYIRAYATDDMVSVIVTNTSDTMVFTPASHREGVKSGDLLFTVE</sequence>
<evidence type="ECO:0000259" key="11">
    <source>
        <dbReference type="PROSITE" id="PS51093"/>
    </source>
</evidence>
<gene>
    <name evidence="12" type="ORF">HCT48_00890</name>
</gene>
<evidence type="ECO:0000256" key="4">
    <source>
        <dbReference type="ARBA" id="ARBA00022679"/>
    </source>
</evidence>
<evidence type="ECO:0000256" key="7">
    <source>
        <dbReference type="ARBA" id="ARBA00039163"/>
    </source>
</evidence>
<dbReference type="GO" id="GO:0009401">
    <property type="term" value="P:phosphoenolpyruvate-dependent sugar phosphotransferase system"/>
    <property type="evidence" value="ECO:0007669"/>
    <property type="project" value="UniProtKB-KW"/>
</dbReference>
<dbReference type="GO" id="GO:0016301">
    <property type="term" value="F:kinase activity"/>
    <property type="evidence" value="ECO:0007669"/>
    <property type="project" value="UniProtKB-KW"/>
</dbReference>
<dbReference type="EMBL" id="JAATLM010000001">
    <property type="protein sequence ID" value="NIZ68777.1"/>
    <property type="molecule type" value="Genomic_DNA"/>
</dbReference>
<dbReference type="PANTHER" id="PTHR45008:SF1">
    <property type="entry name" value="PTS SYSTEM GLUCOSE-SPECIFIC EIIA COMPONENT"/>
    <property type="match status" value="1"/>
</dbReference>
<dbReference type="Gene3D" id="2.70.70.10">
    <property type="entry name" value="Glucose Permease (Domain IIA)"/>
    <property type="match status" value="1"/>
</dbReference>
<dbReference type="InterPro" id="IPR050890">
    <property type="entry name" value="PTS_EIIA_component"/>
</dbReference>
<comment type="caution">
    <text evidence="12">The sequence shown here is derived from an EMBL/GenBank/DDBJ whole genome shotgun (WGS) entry which is preliminary data.</text>
</comment>